<dbReference type="OrthoDB" id="7617178at2759"/>
<feature type="compositionally biased region" description="Polar residues" evidence="1">
    <location>
        <begin position="12"/>
        <end position="23"/>
    </location>
</feature>
<gene>
    <name evidence="2" type="ORF">APICC_10015</name>
</gene>
<sequence>MEDNSDEEKFKTQSQSRSKFDDNQSLSLVKSNIEEQNHSFILTENEAKLKNSTHIPENNINEDQFALKTVEKCNKISFINFTRSPSIESLQTNHSTSKSSLNSNTKDFYDFSIVEDQIEKMKISWKAKKEFQYNEELLENEWKHDINILNDTEDENIQKEILEVENLDNLIHIMNDKIKEAIEETLTYQCENRKRLEKILASNPCETGKLAENTRQFFYLCPKYTTLSTDFHNTNKSSETSNSEQQLCENEDKISLLNLDNEIEI</sequence>
<accession>A0A2A3EQ52</accession>
<dbReference type="AlphaFoldDB" id="A0A2A3EQ52"/>
<name>A0A2A3EQ52_APICC</name>
<dbReference type="EMBL" id="KZ288194">
    <property type="protein sequence ID" value="PBC33858.1"/>
    <property type="molecule type" value="Genomic_DNA"/>
</dbReference>
<evidence type="ECO:0000256" key="1">
    <source>
        <dbReference type="SAM" id="MobiDB-lite"/>
    </source>
</evidence>
<dbReference type="Proteomes" id="UP000242457">
    <property type="component" value="Unassembled WGS sequence"/>
</dbReference>
<evidence type="ECO:0000313" key="3">
    <source>
        <dbReference type="Proteomes" id="UP000242457"/>
    </source>
</evidence>
<protein>
    <submittedName>
        <fullName evidence="2">Uncharacterized protein</fullName>
    </submittedName>
</protein>
<keyword evidence="3" id="KW-1185">Reference proteome</keyword>
<evidence type="ECO:0000313" key="2">
    <source>
        <dbReference type="EMBL" id="PBC33858.1"/>
    </source>
</evidence>
<reference evidence="2 3" key="1">
    <citation type="submission" date="2014-07" db="EMBL/GenBank/DDBJ databases">
        <title>Genomic and transcriptomic analysis on Apis cerana provide comprehensive insights into honey bee biology.</title>
        <authorList>
            <person name="Diao Q."/>
            <person name="Sun L."/>
            <person name="Zheng H."/>
            <person name="Zheng H."/>
            <person name="Xu S."/>
            <person name="Wang S."/>
            <person name="Zeng Z."/>
            <person name="Hu F."/>
            <person name="Su S."/>
            <person name="Wu J."/>
        </authorList>
    </citation>
    <scope>NUCLEOTIDE SEQUENCE [LARGE SCALE GENOMIC DNA]</scope>
    <source>
        <tissue evidence="2">Pupae without intestine</tissue>
    </source>
</reference>
<organism evidence="2 3">
    <name type="scientific">Apis cerana cerana</name>
    <name type="common">Oriental honeybee</name>
    <dbReference type="NCBI Taxonomy" id="94128"/>
    <lineage>
        <taxon>Eukaryota</taxon>
        <taxon>Metazoa</taxon>
        <taxon>Ecdysozoa</taxon>
        <taxon>Arthropoda</taxon>
        <taxon>Hexapoda</taxon>
        <taxon>Insecta</taxon>
        <taxon>Pterygota</taxon>
        <taxon>Neoptera</taxon>
        <taxon>Endopterygota</taxon>
        <taxon>Hymenoptera</taxon>
        <taxon>Apocrita</taxon>
        <taxon>Aculeata</taxon>
        <taxon>Apoidea</taxon>
        <taxon>Anthophila</taxon>
        <taxon>Apidae</taxon>
        <taxon>Apis</taxon>
    </lineage>
</organism>
<feature type="region of interest" description="Disordered" evidence="1">
    <location>
        <begin position="1"/>
        <end position="23"/>
    </location>
</feature>
<proteinExistence type="predicted"/>